<organism evidence="1 2">
    <name type="scientific">Daphnia magna</name>
    <dbReference type="NCBI Taxonomy" id="35525"/>
    <lineage>
        <taxon>Eukaryota</taxon>
        <taxon>Metazoa</taxon>
        <taxon>Ecdysozoa</taxon>
        <taxon>Arthropoda</taxon>
        <taxon>Crustacea</taxon>
        <taxon>Branchiopoda</taxon>
        <taxon>Diplostraca</taxon>
        <taxon>Cladocera</taxon>
        <taxon>Anomopoda</taxon>
        <taxon>Daphniidae</taxon>
        <taxon>Daphnia</taxon>
    </lineage>
</organism>
<protein>
    <submittedName>
        <fullName evidence="1">Uncharacterized protein</fullName>
    </submittedName>
</protein>
<dbReference type="Proteomes" id="UP000076858">
    <property type="component" value="Unassembled WGS sequence"/>
</dbReference>
<dbReference type="AlphaFoldDB" id="A0A164WY74"/>
<reference evidence="1 2" key="1">
    <citation type="submission" date="2016-03" db="EMBL/GenBank/DDBJ databases">
        <title>EvidentialGene: Evidence-directed Construction of Genes on Genomes.</title>
        <authorList>
            <person name="Gilbert D.G."/>
            <person name="Choi J.-H."/>
            <person name="Mockaitis K."/>
            <person name="Colbourne J."/>
            <person name="Pfrender M."/>
        </authorList>
    </citation>
    <scope>NUCLEOTIDE SEQUENCE [LARGE SCALE GENOMIC DNA]</scope>
    <source>
        <strain evidence="1 2">Xinb3</strain>
        <tissue evidence="1">Complete organism</tissue>
    </source>
</reference>
<accession>A0A164WY74</accession>
<evidence type="ECO:0000313" key="2">
    <source>
        <dbReference type="Proteomes" id="UP000076858"/>
    </source>
</evidence>
<comment type="caution">
    <text evidence="1">The sequence shown here is derived from an EMBL/GenBank/DDBJ whole genome shotgun (WGS) entry which is preliminary data.</text>
</comment>
<proteinExistence type="predicted"/>
<evidence type="ECO:0000313" key="1">
    <source>
        <dbReference type="EMBL" id="KZS13690.1"/>
    </source>
</evidence>
<dbReference type="EMBL" id="LRGB01001036">
    <property type="protein sequence ID" value="KZS13690.1"/>
    <property type="molecule type" value="Genomic_DNA"/>
</dbReference>
<keyword evidence="2" id="KW-1185">Reference proteome</keyword>
<name>A0A164WY74_9CRUS</name>
<sequence>MITGWTTTNKSSKVPLQSSCTNCSAKFLFGCYQVSVGRQFFVIIASIDCAE</sequence>
<gene>
    <name evidence="1" type="ORF">APZ42_021081</name>
</gene>